<proteinExistence type="predicted"/>
<dbReference type="PANTHER" id="PTHR46599">
    <property type="entry name" value="PIGGYBAC TRANSPOSABLE ELEMENT-DERIVED PROTEIN 4"/>
    <property type="match status" value="1"/>
</dbReference>
<sequence>MSAPYQPRSVTSVHDNLMQQERIAADDLPSDSEEDNEELQTDSESEEDIEDEPFEASTETEVREGSESEDGNTAGPPTNKRKRFPIFRASSRRDRRRSIYLGKDGHEWYTTARERPADHQRNVKTFLPGPIGEAKSVRSPLDAWSLLFSDALLEKVVHYTNQEIKRYRDTKESEAVSQATYADVDLCELKAFIGVLYLSGLQKTASTPLEDMWSHDFGPVLYRCTMSRNRFTFLLKMLRFDDKTTRSTRRETDKFAPIREIWEDFISKCTSFYCPDTYCTVDEQFISFLGRCPFKVYHRAKPDKYGIKIVMLNDSRTFYMYTAEPYVGKVQKENIETVPSYYIRKLTEPLHGTSRNIILSSLHWQAEVDQQTLKPSIISFYNDTKGGTDCFDQMCHEYTTARNTLRWPMRFWYGMLDQGGINALILHNFNTENPNLVRREFLKQLVRSLIEPHLRVRLCVPNLRRDLRVSMEAMVEIQAPPPRNPPNTKKLARCSFCPRAADRKVKTYCERCRRAICDGHRITLCCSCTETD</sequence>
<gene>
    <name evidence="4" type="primary">LOC112451986</name>
</gene>
<evidence type="ECO:0000313" key="3">
    <source>
        <dbReference type="Proteomes" id="UP000504618"/>
    </source>
</evidence>
<feature type="compositionally biased region" description="Acidic residues" evidence="1">
    <location>
        <begin position="28"/>
        <end position="54"/>
    </location>
</feature>
<evidence type="ECO:0000256" key="1">
    <source>
        <dbReference type="SAM" id="MobiDB-lite"/>
    </source>
</evidence>
<name>A0A6J1PEQ2_9HYME</name>
<organism evidence="3 4">
    <name type="scientific">Temnothorax curvispinosus</name>
    <dbReference type="NCBI Taxonomy" id="300111"/>
    <lineage>
        <taxon>Eukaryota</taxon>
        <taxon>Metazoa</taxon>
        <taxon>Ecdysozoa</taxon>
        <taxon>Arthropoda</taxon>
        <taxon>Hexapoda</taxon>
        <taxon>Insecta</taxon>
        <taxon>Pterygota</taxon>
        <taxon>Neoptera</taxon>
        <taxon>Endopterygota</taxon>
        <taxon>Hymenoptera</taxon>
        <taxon>Apocrita</taxon>
        <taxon>Aculeata</taxon>
        <taxon>Formicoidea</taxon>
        <taxon>Formicidae</taxon>
        <taxon>Myrmicinae</taxon>
        <taxon>Temnothorax</taxon>
    </lineage>
</organism>
<dbReference type="Proteomes" id="UP000504618">
    <property type="component" value="Unplaced"/>
</dbReference>
<feature type="domain" description="PiggyBac transposable element-derived protein" evidence="2">
    <location>
        <begin position="139"/>
        <end position="361"/>
    </location>
</feature>
<evidence type="ECO:0000259" key="2">
    <source>
        <dbReference type="Pfam" id="PF13843"/>
    </source>
</evidence>
<keyword evidence="3" id="KW-1185">Reference proteome</keyword>
<dbReference type="PANTHER" id="PTHR46599:SF3">
    <property type="entry name" value="PIGGYBAC TRANSPOSABLE ELEMENT-DERIVED PROTEIN 4"/>
    <property type="match status" value="1"/>
</dbReference>
<feature type="region of interest" description="Disordered" evidence="1">
    <location>
        <begin position="1"/>
        <end position="87"/>
    </location>
</feature>
<feature type="compositionally biased region" description="Polar residues" evidence="1">
    <location>
        <begin position="8"/>
        <end position="19"/>
    </location>
</feature>
<dbReference type="AlphaFoldDB" id="A0A6J1PEQ2"/>
<dbReference type="Pfam" id="PF13843">
    <property type="entry name" value="DDE_Tnp_1_7"/>
    <property type="match status" value="1"/>
</dbReference>
<dbReference type="RefSeq" id="XP_024867730.1">
    <property type="nucleotide sequence ID" value="XM_025011962.1"/>
</dbReference>
<dbReference type="InterPro" id="IPR029526">
    <property type="entry name" value="PGBD"/>
</dbReference>
<reference evidence="4" key="1">
    <citation type="submission" date="2025-08" db="UniProtKB">
        <authorList>
            <consortium name="RefSeq"/>
        </authorList>
    </citation>
    <scope>IDENTIFICATION</scope>
    <source>
        <tissue evidence="4">Whole body</tissue>
    </source>
</reference>
<accession>A0A6J1PEQ2</accession>
<evidence type="ECO:0000313" key="4">
    <source>
        <dbReference type="RefSeq" id="XP_024867730.1"/>
    </source>
</evidence>
<dbReference type="GeneID" id="112451986"/>
<protein>
    <submittedName>
        <fullName evidence="4">Uncharacterized protein LOC112451986 isoform X2</fullName>
    </submittedName>
</protein>